<dbReference type="EMBL" id="GECU01036913">
    <property type="protein sequence ID" value="JAS70793.1"/>
    <property type="molecule type" value="Transcribed_RNA"/>
</dbReference>
<accession>A0A1B6H859</accession>
<dbReference type="AlphaFoldDB" id="A0A1B6H859"/>
<feature type="compositionally biased region" description="Polar residues" evidence="1">
    <location>
        <begin position="56"/>
        <end position="66"/>
    </location>
</feature>
<feature type="non-terminal residue" evidence="2">
    <location>
        <position position="265"/>
    </location>
</feature>
<name>A0A1B6H859_9HEMI</name>
<feature type="compositionally biased region" description="Basic and acidic residues" evidence="1">
    <location>
        <begin position="78"/>
        <end position="92"/>
    </location>
</feature>
<feature type="region of interest" description="Disordered" evidence="1">
    <location>
        <begin position="1"/>
        <end position="164"/>
    </location>
</feature>
<feature type="compositionally biased region" description="Polar residues" evidence="1">
    <location>
        <begin position="1"/>
        <end position="30"/>
    </location>
</feature>
<feature type="compositionally biased region" description="Low complexity" evidence="1">
    <location>
        <begin position="123"/>
        <end position="160"/>
    </location>
</feature>
<organism evidence="2">
    <name type="scientific">Homalodisca liturata</name>
    <dbReference type="NCBI Taxonomy" id="320908"/>
    <lineage>
        <taxon>Eukaryota</taxon>
        <taxon>Metazoa</taxon>
        <taxon>Ecdysozoa</taxon>
        <taxon>Arthropoda</taxon>
        <taxon>Hexapoda</taxon>
        <taxon>Insecta</taxon>
        <taxon>Pterygota</taxon>
        <taxon>Neoptera</taxon>
        <taxon>Paraneoptera</taxon>
        <taxon>Hemiptera</taxon>
        <taxon>Auchenorrhyncha</taxon>
        <taxon>Membracoidea</taxon>
        <taxon>Cicadellidae</taxon>
        <taxon>Cicadellinae</taxon>
        <taxon>Proconiini</taxon>
        <taxon>Homalodisca</taxon>
    </lineage>
</organism>
<feature type="non-terminal residue" evidence="2">
    <location>
        <position position="1"/>
    </location>
</feature>
<gene>
    <name evidence="2" type="ORF">g.49014</name>
</gene>
<evidence type="ECO:0000313" key="2">
    <source>
        <dbReference type="EMBL" id="JAS70793.1"/>
    </source>
</evidence>
<reference evidence="2" key="1">
    <citation type="submission" date="2015-11" db="EMBL/GenBank/DDBJ databases">
        <title>De novo transcriptome assembly of four potential Pierce s Disease insect vectors from Arizona vineyards.</title>
        <authorList>
            <person name="Tassone E.E."/>
        </authorList>
    </citation>
    <scope>NUCLEOTIDE SEQUENCE</scope>
</reference>
<protein>
    <submittedName>
        <fullName evidence="2">Uncharacterized protein</fullName>
    </submittedName>
</protein>
<sequence length="265" mass="29338">LESSEPTSPSRPASALSQFGGSSGYGSTRSHVGPQLTENEEQKKFGSLRNSKRNRSQWPQFRSLRTPNRRRMVPIKESSPELKTNETKEPKPKSITSNGKKSPTSPPAAALATSTPIPPTPAPRKITSPTSKPSTTPKHTYQNVPIPITPNNSSVNSTNEENPHCQLTTSPMDRQRLLLNPINGRQSLKKQRTHQPRLPPGPGAEEYYQSQGGGYMLNNGAVVYADLTLNHQRTRPYLPQHVPLPMYHSRAHTEYAVIKFHDVGL</sequence>
<evidence type="ECO:0000256" key="1">
    <source>
        <dbReference type="SAM" id="MobiDB-lite"/>
    </source>
</evidence>
<proteinExistence type="predicted"/>